<evidence type="ECO:0000256" key="2">
    <source>
        <dbReference type="SAM" id="Phobius"/>
    </source>
</evidence>
<evidence type="ECO:0000313" key="4">
    <source>
        <dbReference type="Proteomes" id="UP001652740"/>
    </source>
</evidence>
<feature type="transmembrane region" description="Helical" evidence="2">
    <location>
        <begin position="418"/>
        <end position="435"/>
    </location>
</feature>
<dbReference type="InterPro" id="IPR032675">
    <property type="entry name" value="LRR_dom_sf"/>
</dbReference>
<organism evidence="4 5">
    <name type="scientific">Galleria mellonella</name>
    <name type="common">Greater wax moth</name>
    <dbReference type="NCBI Taxonomy" id="7137"/>
    <lineage>
        <taxon>Eukaryota</taxon>
        <taxon>Metazoa</taxon>
        <taxon>Ecdysozoa</taxon>
        <taxon>Arthropoda</taxon>
        <taxon>Hexapoda</taxon>
        <taxon>Insecta</taxon>
        <taxon>Pterygota</taxon>
        <taxon>Neoptera</taxon>
        <taxon>Endopterygota</taxon>
        <taxon>Lepidoptera</taxon>
        <taxon>Glossata</taxon>
        <taxon>Ditrysia</taxon>
        <taxon>Pyraloidea</taxon>
        <taxon>Pyralidae</taxon>
        <taxon>Galleriinae</taxon>
        <taxon>Galleria</taxon>
    </lineage>
</organism>
<protein>
    <submittedName>
        <fullName evidence="5">Uncharacterized protein DDB_G0287625-like</fullName>
    </submittedName>
</protein>
<feature type="region of interest" description="Disordered" evidence="1">
    <location>
        <begin position="389"/>
        <end position="408"/>
    </location>
</feature>
<gene>
    <name evidence="5" type="primary">LOC113520693</name>
</gene>
<sequence length="479" mass="51549">MKGKHLCLLLVAVIASATVTVAQSEDELPIPVENNNQFPPEDQPESDDNIIQGSGNGAIVEPEDPIASTTELNPPIEEVQSNTQISEVEISPSEETLCPESCLCSFEGSDFVTDCSGLGFKDLPKSIDIKTTKLKIQNNQLTEIPKDISLLKNVNFLNASNNSIMDLASGSISTRLDLSNNRLIEYPKDLKNAFGLTKLTDLVLGGNDMRTSLDPETLSKFTSLQKLTLPSTLTDLQTKEDLCKSLNNMLTTICIENCEAKSYDCSNASDDSDMNMLDAALPGTIFSENNEDNSDPNINATNEDKNDNSDNSDPNINTVNEDEEKSDISESVDTPKDSRIAPTGNILDNDDNTTSNKKDSSTSEFSLRSAVIKDPIAVSSQNSIIDATQDTSLKKESNNPNISATTAGNNTGGVNKSVIGLIVAGMVLVIAGITIKKNWNSIKKRFSSNSNSRTPNEHPTGNANGTAPEEVPLQDKSPV</sequence>
<keyword evidence="2" id="KW-1133">Transmembrane helix</keyword>
<keyword evidence="3" id="KW-0732">Signal</keyword>
<feature type="region of interest" description="Disordered" evidence="1">
    <location>
        <begin position="446"/>
        <end position="479"/>
    </location>
</feature>
<feature type="compositionally biased region" description="Polar residues" evidence="1">
    <location>
        <begin position="446"/>
        <end position="465"/>
    </location>
</feature>
<dbReference type="AlphaFoldDB" id="A0A6J1X6K5"/>
<dbReference type="GeneID" id="113520693"/>
<dbReference type="InParanoid" id="A0A6J1X6K5"/>
<dbReference type="Proteomes" id="UP001652740">
    <property type="component" value="Unplaced"/>
</dbReference>
<dbReference type="GO" id="GO:0005615">
    <property type="term" value="C:extracellular space"/>
    <property type="evidence" value="ECO:0007669"/>
    <property type="project" value="TreeGrafter"/>
</dbReference>
<feature type="signal peptide" evidence="3">
    <location>
        <begin position="1"/>
        <end position="22"/>
    </location>
</feature>
<dbReference type="SUPFAM" id="SSF52058">
    <property type="entry name" value="L domain-like"/>
    <property type="match status" value="1"/>
</dbReference>
<reference evidence="5" key="1">
    <citation type="submission" date="2025-08" db="UniProtKB">
        <authorList>
            <consortium name="RefSeq"/>
        </authorList>
    </citation>
    <scope>IDENTIFICATION</scope>
    <source>
        <tissue evidence="5">Whole larvae</tissue>
    </source>
</reference>
<dbReference type="RefSeq" id="XP_026761899.2">
    <property type="nucleotide sequence ID" value="XM_026906098.3"/>
</dbReference>
<proteinExistence type="predicted"/>
<keyword evidence="4" id="KW-1185">Reference proteome</keyword>
<keyword evidence="2" id="KW-0472">Membrane</keyword>
<evidence type="ECO:0000256" key="1">
    <source>
        <dbReference type="SAM" id="MobiDB-lite"/>
    </source>
</evidence>
<feature type="region of interest" description="Disordered" evidence="1">
    <location>
        <begin position="285"/>
        <end position="362"/>
    </location>
</feature>
<evidence type="ECO:0000256" key="3">
    <source>
        <dbReference type="SAM" id="SignalP"/>
    </source>
</evidence>
<dbReference type="KEGG" id="gmw:113520693"/>
<keyword evidence="2" id="KW-0812">Transmembrane</keyword>
<name>A0A6J1X6K5_GALME</name>
<accession>A0A6J1X6K5</accession>
<evidence type="ECO:0000313" key="5">
    <source>
        <dbReference type="RefSeq" id="XP_026761899.2"/>
    </source>
</evidence>
<dbReference type="Gene3D" id="3.80.10.10">
    <property type="entry name" value="Ribonuclease Inhibitor"/>
    <property type="match status" value="1"/>
</dbReference>
<feature type="region of interest" description="Disordered" evidence="1">
    <location>
        <begin position="28"/>
        <end position="70"/>
    </location>
</feature>
<feature type="compositionally biased region" description="Polar residues" evidence="1">
    <location>
        <begin position="398"/>
        <end position="408"/>
    </location>
</feature>
<feature type="chain" id="PRO_5047355575" evidence="3">
    <location>
        <begin position="23"/>
        <end position="479"/>
    </location>
</feature>